<proteinExistence type="predicted"/>
<reference evidence="1" key="6">
    <citation type="journal article" date="2017" name="Nat. Commun.">
        <title>Evolutionary dynamics and genomic features of the Elizabethkingia anophelis 2015 to 2016 Wisconsin outbreak strain.</title>
        <authorList>
            <person name="Perrin A."/>
            <person name="Larsonneur E."/>
            <person name="Nicholson A.C."/>
            <person name="Edwards D.J."/>
            <person name="Gundlach K.M."/>
            <person name="Whitney A.M."/>
            <person name="Gulvik C.A."/>
            <person name="Bell M.E."/>
            <person name="Rendueles O."/>
            <person name="Cury J."/>
            <person name="Hugon P."/>
            <person name="Clermont D."/>
            <person name="Enouf V."/>
            <person name="Loparev V."/>
            <person name="Juieng P."/>
            <person name="Monson T."/>
            <person name="Warshauer D."/>
            <person name="Elbadawi L.I."/>
            <person name="Walters M.S."/>
            <person name="Crist M.B."/>
            <person name="Noble-Wang J."/>
            <person name="Borlaug G."/>
            <person name="Rocha E.P.C."/>
            <person name="Criscuolo A."/>
            <person name="Touchon M."/>
            <person name="Davis J.P."/>
            <person name="Holt K.E."/>
            <person name="McQuiston J.R."/>
            <person name="Brisse S."/>
        </authorList>
    </citation>
    <scope>NUCLEOTIDE SEQUENCE</scope>
</reference>
<reference evidence="1" key="5">
    <citation type="journal article" date="2017" name="Genome Announc.">
        <title>Complete Circularized Genome Sequences of Four Strains of Elizabethkingia anophelis, Including Two Novel Strains Isolated from Wild-Caught Anopheles sinensis.</title>
        <authorList>
            <person name="Pei D."/>
            <person name="Nicholson A.C."/>
            <person name="Jiang J."/>
            <person name="Chen H."/>
            <person name="Whitney A.M."/>
            <person name="Villarma A."/>
            <person name="Bell M."/>
            <person name="Humrighouse B."/>
            <person name="Rowe L.A."/>
            <person name="Sheth M."/>
            <person name="Batra D."/>
            <person name="Juieng P."/>
            <person name="Loparev V.N."/>
            <person name="McQuiston J.R."/>
            <person name="Lan Y."/>
            <person name="Ma Y."/>
            <person name="Xu J."/>
        </authorList>
    </citation>
    <scope>NUCLEOTIDE SEQUENCE</scope>
</reference>
<gene>
    <name evidence="1" type="primary">ICEEaIII(2)_R26_72347_72216</name>
</gene>
<reference evidence="1" key="7">
    <citation type="journal article" date="2017" name="Sci. Rep.">
        <title>Genomic features, phylogenetic relationships, and comparative genomics of Elizabethkingia anophelis strain EM361-97 isolated in Taiwan.</title>
        <authorList>
            <person name="Lin J.N."/>
            <person name="Lai C.H."/>
            <person name="Yang C.H."/>
            <person name="Huang Y.H."/>
            <person name="Lin H.H."/>
        </authorList>
    </citation>
    <scope>NUCLEOTIDE SEQUENCE</scope>
</reference>
<organism evidence="1">
    <name type="scientific">Elizabethkingia anophelis</name>
    <dbReference type="NCBI Taxonomy" id="1117645"/>
    <lineage>
        <taxon>Bacteria</taxon>
        <taxon>Pseudomonadati</taxon>
        <taxon>Bacteroidota</taxon>
        <taxon>Flavobacteriia</taxon>
        <taxon>Flavobacteriales</taxon>
        <taxon>Weeksellaceae</taxon>
        <taxon>Elizabethkingia</taxon>
    </lineage>
</organism>
<reference evidence="1" key="2">
    <citation type="journal article" date="2014" name="PLoS ONE">
        <title>Insights from the genome annotation of Elizabethkingia anophelis from the malaria vector Anopheles gambiae.</title>
        <authorList>
            <person name="Kukutla P."/>
            <person name="Lindberg B.G."/>
            <person name="Pei D."/>
            <person name="Rayl M."/>
            <person name="Yu W."/>
            <person name="Steritz M."/>
            <person name="Faye I."/>
            <person name="Xu J."/>
        </authorList>
    </citation>
    <scope>NUCLEOTIDE SEQUENCE</scope>
</reference>
<dbReference type="EMBL" id="BK010607">
    <property type="protein sequence ID" value="DAC75618.1"/>
    <property type="molecule type" value="Genomic_DNA"/>
</dbReference>
<accession>A0A455ZFQ1</accession>
<reference evidence="1" key="4">
    <citation type="journal article" date="2016" name="Sci. Rep.">
        <title>Genomic epidemiology and global diversity of the emerging bacterial pathogen Elizabethkingia anophelis.</title>
        <authorList>
            <person name="Breurec S."/>
            <person name="Criscuolo A."/>
            <person name="Diancourt L."/>
            <person name="Rendueles O."/>
            <person name="Vandenbogaert M."/>
            <person name="Passet V."/>
            <person name="Caro V."/>
            <person name="Rocha E.P."/>
            <person name="Touchon M."/>
            <person name="Brisse S."/>
        </authorList>
    </citation>
    <scope>NUCLEOTIDE SEQUENCE</scope>
</reference>
<name>A0A455ZFQ1_9FLAO</name>
<reference evidence="1" key="1">
    <citation type="journal article" date="2014" name="Genome Biol. Evol.">
        <title>Comparative genomic analysis of malaria mosquito vector-associated novel pathogen Elizabethkingia anophelis.</title>
        <authorList>
            <person name="Teo J."/>
            <person name="Tan S.Y."/>
            <person name="Liu Y."/>
            <person name="Tay M."/>
            <person name="Ding Y."/>
            <person name="Li Y."/>
            <person name="Kjelleberg S."/>
            <person name="Givskov M."/>
            <person name="Lin R.T."/>
            <person name="Yang L."/>
        </authorList>
    </citation>
    <scope>NUCLEOTIDE SEQUENCE</scope>
</reference>
<evidence type="ECO:0000313" key="1">
    <source>
        <dbReference type="EMBL" id="DAC75618.1"/>
    </source>
</evidence>
<reference evidence="1" key="3">
    <citation type="journal article" date="2016" name="Genome Announc.">
        <title>Complete Genome Sequences of Four Strains from the 2015-2016 Elizabethkingia anophelis Outbreak.</title>
        <authorList>
            <person name="Nicholson A.C."/>
            <person name="Whitney A.M."/>
            <person name="Emery B.D."/>
            <person name="Bell M.E."/>
            <person name="Gartin J.T."/>
            <person name="Humrighouse B.W."/>
            <person name="Loparev V.N."/>
            <person name="Batra D."/>
            <person name="Sheth M."/>
            <person name="Rowe L.A."/>
            <person name="Juieng P."/>
            <person name="Knipe K."/>
            <person name="Gulvik C."/>
            <person name="McQuiston J.R."/>
        </authorList>
    </citation>
    <scope>NUCLEOTIDE SEQUENCE</scope>
</reference>
<protein>
    <submittedName>
        <fullName evidence="1">Uncharacterized protein</fullName>
    </submittedName>
</protein>
<reference evidence="1" key="8">
    <citation type="journal article" date="2018" name="J. ISSAAS">
        <title>In Silico Identification of Three Types of Integrative and Conjugative Elements (ICEs) in Elizabethkingia anophelis Strains Isolated from Around the World.</title>
        <authorList>
            <person name="Xu J."/>
            <person name="Pei D."/>
            <person name="Nicholson A."/>
            <person name="Lan Y."/>
            <person name="Xia Q."/>
        </authorList>
    </citation>
    <scope>NUCLEOTIDE SEQUENCE</scope>
</reference>
<dbReference type="AlphaFoldDB" id="A0A455ZFQ1"/>
<sequence length="43" mass="5151">MKKKINSNRKKKQLKSCNSIIKIKRRYISPLVEVTIVEMDIYI</sequence>
<dbReference type="EMBL" id="BK010621">
    <property type="protein sequence ID" value="DAC76277.1"/>
    <property type="molecule type" value="Genomic_DNA"/>
</dbReference>